<feature type="domain" description="SLH" evidence="4">
    <location>
        <begin position="1067"/>
        <end position="1123"/>
    </location>
</feature>
<dbReference type="InterPro" id="IPR001119">
    <property type="entry name" value="SLH_dom"/>
</dbReference>
<sequence length="1123" mass="113249">MRRSHASPPSHLRLAQALVPALVAAVALTGAAPAASAADGDRPEGSRTAAADGGRPEGSRTTAADGSPTDFSSPLQAPLDPATLADRVAETEAAEAAARAAADQAANPGSVVVPEEHRDQAAPALPDAAALVTEQPPTQADTAATGSVLGVVTGPAGPLADVSVILSPRAGAGLIGAHARTDVHGRYTVAGVQPGDYHVFFLAGSMSGLINEYWENSPTTITATPVTVTAGGTVAGIDAELEAGATITGRVTDDAGRPVAGVGVSADSASSMTYGGWTSTKADGTYSLAGIAGGSYVLNFVAPPTSGVISEYWNDTPERSKATVLEVPPGATVPHIDAELTTGGVITGTVTGPGGAPQQGVQVTAAHADGSGWGQPATTGEDGTYRLAGLAGSVYTVSFGAREGSGLLDEHWPDAPTVHTATEVPVALGRTVERVDAQLAPGGAINGTVTGPGGVPAGTTVTVSGSGTYRQVHTAADGTYTADGLPTGKYTVEFQGDGSLAGEFWDDAPLWVDSSLVPVEIGRTTPASAELAPGGTITGTLTGPTGAPLAGAQVSLSGMNAYDWRFLTTDADGRYSATGLRADSYSIWFTGGTQNGNLVGEYYGDGADWDASAKVAVTSGATAVADAGLAAGATFTGTVTDSQGDPVAHAAVHAMPFDGVGGGGYATTRPDGTYEVDGLRGDDYVVAFYGPAGSYAYEYWQDAGSPDTATPLVVPTAGAVGDVDARLEAAASVSGSVADASGTALSGVAVEVLNERGEYENAGRTEGGAYSLDGLRAGGVKVAFARASGTTPYVPQFYSGATTFEAARTVPLTQGVASTGLDVVMATGATISGRITNAAGVPLRGVDVRAFAPDEESVPTRGGRTRQDGTYVIEGLLPGSYLVAALRMADDAAGSDVFHRTGTTRPGTGTVAVTGTAAATGVDIVVGGPQPVRFADVGPGAPFAVEIDWLRARSISMGSVDPTTGEVRFDPAGAVRREAMAAFLYRAAGSPAFEAPATSPFVDVQAGAPFYREISWLAAQGISKGTDVGGGRFEFRPAESVTREAMAAFLYRAKGRPVFTEPAVSPFADVVAGATFSKEIAWLRAAAISQGTQVGSTLEFRPAEPVRREAMAAFLFRAYEPAK</sequence>
<feature type="domain" description="SLH" evidence="4">
    <location>
        <begin position="930"/>
        <end position="996"/>
    </location>
</feature>
<feature type="region of interest" description="Disordered" evidence="2">
    <location>
        <begin position="33"/>
        <end position="78"/>
    </location>
</feature>
<evidence type="ECO:0000256" key="1">
    <source>
        <dbReference type="ARBA" id="ARBA00022729"/>
    </source>
</evidence>
<dbReference type="SUPFAM" id="SSF49452">
    <property type="entry name" value="Starch-binding domain-like"/>
    <property type="match status" value="7"/>
</dbReference>
<feature type="signal peptide" evidence="3">
    <location>
        <begin position="1"/>
        <end position="37"/>
    </location>
</feature>
<dbReference type="EMBL" id="BJYY01000023">
    <property type="protein sequence ID" value="GEO35809.1"/>
    <property type="molecule type" value="Genomic_DNA"/>
</dbReference>
<dbReference type="Proteomes" id="UP000321181">
    <property type="component" value="Unassembled WGS sequence"/>
</dbReference>
<keyword evidence="6" id="KW-1185">Reference proteome</keyword>
<dbReference type="InterPro" id="IPR051417">
    <property type="entry name" value="SDr/BOS_complex"/>
</dbReference>
<organism evidence="5 6">
    <name type="scientific">Cellulomonas aerilata</name>
    <dbReference type="NCBI Taxonomy" id="515326"/>
    <lineage>
        <taxon>Bacteria</taxon>
        <taxon>Bacillati</taxon>
        <taxon>Actinomycetota</taxon>
        <taxon>Actinomycetes</taxon>
        <taxon>Micrococcales</taxon>
        <taxon>Cellulomonadaceae</taxon>
        <taxon>Cellulomonas</taxon>
    </lineage>
</organism>
<dbReference type="InterPro" id="IPR013784">
    <property type="entry name" value="Carb-bd-like_fold"/>
</dbReference>
<feature type="compositionally biased region" description="Polar residues" evidence="2">
    <location>
        <begin position="59"/>
        <end position="75"/>
    </location>
</feature>
<dbReference type="PROSITE" id="PS51272">
    <property type="entry name" value="SLH"/>
    <property type="match status" value="3"/>
</dbReference>
<evidence type="ECO:0000313" key="6">
    <source>
        <dbReference type="Proteomes" id="UP000321181"/>
    </source>
</evidence>
<gene>
    <name evidence="5" type="ORF">CAE01nite_35340</name>
</gene>
<dbReference type="RefSeq" id="WP_146906866.1">
    <property type="nucleotide sequence ID" value="NZ_BAAARM010000003.1"/>
</dbReference>
<dbReference type="Pfam" id="PF13620">
    <property type="entry name" value="CarboxypepD_reg"/>
    <property type="match status" value="5"/>
</dbReference>
<dbReference type="PANTHER" id="PTHR23303">
    <property type="entry name" value="CARBOXYPEPTIDASE REGULATORY REGION-CONTAINING"/>
    <property type="match status" value="1"/>
</dbReference>
<dbReference type="AlphaFoldDB" id="A0A512DH53"/>
<dbReference type="Gene3D" id="2.60.40.1120">
    <property type="entry name" value="Carboxypeptidase-like, regulatory domain"/>
    <property type="match status" value="5"/>
</dbReference>
<evidence type="ECO:0000259" key="4">
    <source>
        <dbReference type="PROSITE" id="PS51272"/>
    </source>
</evidence>
<name>A0A512DH53_9CELL</name>
<accession>A0A512DH53</accession>
<dbReference type="Pfam" id="PF00395">
    <property type="entry name" value="SLH"/>
    <property type="match status" value="1"/>
</dbReference>
<comment type="caution">
    <text evidence="5">The sequence shown here is derived from an EMBL/GenBank/DDBJ whole genome shotgun (WGS) entry which is preliminary data.</text>
</comment>
<evidence type="ECO:0000256" key="3">
    <source>
        <dbReference type="SAM" id="SignalP"/>
    </source>
</evidence>
<dbReference type="PANTHER" id="PTHR23303:SF14">
    <property type="entry name" value="BOS COMPLEX SUBUNIT NOMO1-RELATED"/>
    <property type="match status" value="1"/>
</dbReference>
<dbReference type="GO" id="GO:0030246">
    <property type="term" value="F:carbohydrate binding"/>
    <property type="evidence" value="ECO:0007669"/>
    <property type="project" value="InterPro"/>
</dbReference>
<evidence type="ECO:0000313" key="5">
    <source>
        <dbReference type="EMBL" id="GEO35809.1"/>
    </source>
</evidence>
<feature type="domain" description="SLH" evidence="4">
    <location>
        <begin position="997"/>
        <end position="1064"/>
    </location>
</feature>
<feature type="chain" id="PRO_5022178528" description="SLH domain-containing protein" evidence="3">
    <location>
        <begin position="38"/>
        <end position="1123"/>
    </location>
</feature>
<dbReference type="OrthoDB" id="3771655at2"/>
<evidence type="ECO:0000256" key="2">
    <source>
        <dbReference type="SAM" id="MobiDB-lite"/>
    </source>
</evidence>
<protein>
    <recommendedName>
        <fullName evidence="4">SLH domain-containing protein</fullName>
    </recommendedName>
</protein>
<reference evidence="5 6" key="1">
    <citation type="submission" date="2019-07" db="EMBL/GenBank/DDBJ databases">
        <title>Whole genome shotgun sequence of Cellulomonas aerilata NBRC 106308.</title>
        <authorList>
            <person name="Hosoyama A."/>
            <person name="Uohara A."/>
            <person name="Ohji S."/>
            <person name="Ichikawa N."/>
        </authorList>
    </citation>
    <scope>NUCLEOTIDE SEQUENCE [LARGE SCALE GENOMIC DNA]</scope>
    <source>
        <strain evidence="5 6">NBRC 106308</strain>
    </source>
</reference>
<keyword evidence="1 3" id="KW-0732">Signal</keyword>
<proteinExistence type="predicted"/>